<proteinExistence type="predicted"/>
<sequence>YYMCYNDQNLNIVCPFMFKNLLPTRFQLRNVHFVEPLVPIGIKIGHHFYTGIYQWQICTPKHVTGSSHMVPCRVVV</sequence>
<name>A0A0K2U547_LEPSM</name>
<protein>
    <submittedName>
        <fullName evidence="1">Uncharacterized protein</fullName>
    </submittedName>
</protein>
<organism evidence="1">
    <name type="scientific">Lepeophtheirus salmonis</name>
    <name type="common">Salmon louse</name>
    <name type="synonym">Caligus salmonis</name>
    <dbReference type="NCBI Taxonomy" id="72036"/>
    <lineage>
        <taxon>Eukaryota</taxon>
        <taxon>Metazoa</taxon>
        <taxon>Ecdysozoa</taxon>
        <taxon>Arthropoda</taxon>
        <taxon>Crustacea</taxon>
        <taxon>Multicrustacea</taxon>
        <taxon>Hexanauplia</taxon>
        <taxon>Copepoda</taxon>
        <taxon>Siphonostomatoida</taxon>
        <taxon>Caligidae</taxon>
        <taxon>Lepeophtheirus</taxon>
    </lineage>
</organism>
<reference evidence="1" key="1">
    <citation type="submission" date="2014-05" db="EMBL/GenBank/DDBJ databases">
        <authorList>
            <person name="Chronopoulou M."/>
        </authorList>
    </citation>
    <scope>NUCLEOTIDE SEQUENCE</scope>
    <source>
        <tissue evidence="1">Whole organism</tissue>
    </source>
</reference>
<accession>A0A0K2U547</accession>
<dbReference type="EMBL" id="HACA01015701">
    <property type="protein sequence ID" value="CDW33062.1"/>
    <property type="molecule type" value="Transcribed_RNA"/>
</dbReference>
<feature type="non-terminal residue" evidence="1">
    <location>
        <position position="1"/>
    </location>
</feature>
<dbReference type="AlphaFoldDB" id="A0A0K2U547"/>
<evidence type="ECO:0000313" key="1">
    <source>
        <dbReference type="EMBL" id="CDW33062.1"/>
    </source>
</evidence>